<dbReference type="AlphaFoldDB" id="A0A4R5XEP1"/>
<dbReference type="VEuPathDB" id="FungiDB:BD410DRAFT_30305"/>
<organism evidence="2 3">
    <name type="scientific">Rickenella mellea</name>
    <dbReference type="NCBI Taxonomy" id="50990"/>
    <lineage>
        <taxon>Eukaryota</taxon>
        <taxon>Fungi</taxon>
        <taxon>Dikarya</taxon>
        <taxon>Basidiomycota</taxon>
        <taxon>Agaricomycotina</taxon>
        <taxon>Agaricomycetes</taxon>
        <taxon>Hymenochaetales</taxon>
        <taxon>Rickenellaceae</taxon>
        <taxon>Rickenella</taxon>
    </lineage>
</organism>
<reference evidence="2 3" key="1">
    <citation type="submission" date="2018-06" db="EMBL/GenBank/DDBJ databases">
        <title>A transcriptomic atlas of mushroom development highlights an independent origin of complex multicellularity.</title>
        <authorList>
            <consortium name="DOE Joint Genome Institute"/>
            <person name="Krizsan K."/>
            <person name="Almasi E."/>
            <person name="Merenyi Z."/>
            <person name="Sahu N."/>
            <person name="Viragh M."/>
            <person name="Koszo T."/>
            <person name="Mondo S."/>
            <person name="Kiss B."/>
            <person name="Balint B."/>
            <person name="Kues U."/>
            <person name="Barry K."/>
            <person name="Hegedus J.C."/>
            <person name="Henrissat B."/>
            <person name="Johnson J."/>
            <person name="Lipzen A."/>
            <person name="Ohm R."/>
            <person name="Nagy I."/>
            <person name="Pangilinan J."/>
            <person name="Yan J."/>
            <person name="Xiong Y."/>
            <person name="Grigoriev I.V."/>
            <person name="Hibbett D.S."/>
            <person name="Nagy L.G."/>
        </authorList>
    </citation>
    <scope>NUCLEOTIDE SEQUENCE [LARGE SCALE GENOMIC DNA]</scope>
    <source>
        <strain evidence="2 3">SZMC22713</strain>
    </source>
</reference>
<dbReference type="EMBL" id="ML170156">
    <property type="protein sequence ID" value="TDL29580.1"/>
    <property type="molecule type" value="Genomic_DNA"/>
</dbReference>
<keyword evidence="1" id="KW-0812">Transmembrane</keyword>
<protein>
    <submittedName>
        <fullName evidence="2">Uncharacterized protein</fullName>
    </submittedName>
</protein>
<accession>A0A4R5XEP1</accession>
<keyword evidence="3" id="KW-1185">Reference proteome</keyword>
<name>A0A4R5XEP1_9AGAM</name>
<evidence type="ECO:0000313" key="2">
    <source>
        <dbReference type="EMBL" id="TDL29580.1"/>
    </source>
</evidence>
<dbReference type="Proteomes" id="UP000294933">
    <property type="component" value="Unassembled WGS sequence"/>
</dbReference>
<sequence length="96" mass="11398">MCVMTMAFVRVSIFCEILFIHVIVCITYSSFICFRWTTPSKVTYHCDTFVTQKIQLHFLDSRDSEHNCQLQVIYSESLSCNAHMDEHRIPKIYCRH</sequence>
<feature type="transmembrane region" description="Helical" evidence="1">
    <location>
        <begin position="7"/>
        <end position="31"/>
    </location>
</feature>
<evidence type="ECO:0000256" key="1">
    <source>
        <dbReference type="SAM" id="Phobius"/>
    </source>
</evidence>
<gene>
    <name evidence="2" type="ORF">BD410DRAFT_30305</name>
</gene>
<keyword evidence="1" id="KW-0472">Membrane</keyword>
<evidence type="ECO:0000313" key="3">
    <source>
        <dbReference type="Proteomes" id="UP000294933"/>
    </source>
</evidence>
<proteinExistence type="predicted"/>
<keyword evidence="1" id="KW-1133">Transmembrane helix</keyword>